<name>A0A2V0PD15_9CHLO</name>
<protein>
    <submittedName>
        <fullName evidence="1">Uncharacterized protein</fullName>
    </submittedName>
</protein>
<dbReference type="OrthoDB" id="60822at2759"/>
<evidence type="ECO:0000313" key="1">
    <source>
        <dbReference type="EMBL" id="GBF97736.1"/>
    </source>
</evidence>
<dbReference type="Gene3D" id="3.40.30.10">
    <property type="entry name" value="Glutaredoxin"/>
    <property type="match status" value="1"/>
</dbReference>
<comment type="caution">
    <text evidence="1">The sequence shown here is derived from an EMBL/GenBank/DDBJ whole genome shotgun (WGS) entry which is preliminary data.</text>
</comment>
<dbReference type="EMBL" id="BDRX01000106">
    <property type="protein sequence ID" value="GBF97736.1"/>
    <property type="molecule type" value="Genomic_DNA"/>
</dbReference>
<keyword evidence="2" id="KW-1185">Reference proteome</keyword>
<reference evidence="1 2" key="1">
    <citation type="journal article" date="2018" name="Sci. Rep.">
        <title>Raphidocelis subcapitata (=Pseudokirchneriella subcapitata) provides an insight into genome evolution and environmental adaptations in the Sphaeropleales.</title>
        <authorList>
            <person name="Suzuki S."/>
            <person name="Yamaguchi H."/>
            <person name="Nakajima N."/>
            <person name="Kawachi M."/>
        </authorList>
    </citation>
    <scope>NUCLEOTIDE SEQUENCE [LARGE SCALE GENOMIC DNA]</scope>
    <source>
        <strain evidence="1 2">NIES-35</strain>
    </source>
</reference>
<organism evidence="1 2">
    <name type="scientific">Raphidocelis subcapitata</name>
    <dbReference type="NCBI Taxonomy" id="307507"/>
    <lineage>
        <taxon>Eukaryota</taxon>
        <taxon>Viridiplantae</taxon>
        <taxon>Chlorophyta</taxon>
        <taxon>core chlorophytes</taxon>
        <taxon>Chlorophyceae</taxon>
        <taxon>CS clade</taxon>
        <taxon>Sphaeropleales</taxon>
        <taxon>Selenastraceae</taxon>
        <taxon>Raphidocelis</taxon>
    </lineage>
</organism>
<sequence length="222" mass="21474">MPRVAALRRIAAAIAAPAAAHQQQQAALGALAAAASSSRGLSGLAAAGHGPWSPPRPGCGCAACCARRPLAAPHGPACACGACRGAAAPWAASAAVAAPARRHYRCCPGLDGQPPDRVNIEFDPEDVDTYIAIADAIEEAFPNIVVDGNAESDGRPGSFEVVGATGTVLFSRLAAVGASPQAAAIVAALEADGARGGEGGEGGACAVAPGGAAAAAAAGQRE</sequence>
<dbReference type="AlphaFoldDB" id="A0A2V0PD15"/>
<dbReference type="Proteomes" id="UP000247498">
    <property type="component" value="Unassembled WGS sequence"/>
</dbReference>
<dbReference type="InParanoid" id="A0A2V0PD15"/>
<evidence type="ECO:0000313" key="2">
    <source>
        <dbReference type="Proteomes" id="UP000247498"/>
    </source>
</evidence>
<accession>A0A2V0PD15</accession>
<proteinExistence type="predicted"/>
<gene>
    <name evidence="1" type="ORF">Rsub_10900</name>
</gene>